<comment type="similarity">
    <text evidence="1">Belongs to the SMC family. SbcC subfamily.</text>
</comment>
<evidence type="ECO:0000256" key="2">
    <source>
        <dbReference type="ARBA" id="ARBA00011322"/>
    </source>
</evidence>
<dbReference type="InterPro" id="IPR038729">
    <property type="entry name" value="Rad50/SbcC_AAA"/>
</dbReference>
<dbReference type="GO" id="GO:0006302">
    <property type="term" value="P:double-strand break repair"/>
    <property type="evidence" value="ECO:0007669"/>
    <property type="project" value="InterPro"/>
</dbReference>
<feature type="coiled-coil region" evidence="4">
    <location>
        <begin position="405"/>
        <end position="447"/>
    </location>
</feature>
<evidence type="ECO:0000313" key="6">
    <source>
        <dbReference type="EMBL" id="NYD48465.1"/>
    </source>
</evidence>
<dbReference type="EMBL" id="JACCBA010000001">
    <property type="protein sequence ID" value="NYD48465.1"/>
    <property type="molecule type" value="Genomic_DNA"/>
</dbReference>
<proteinExistence type="inferred from homology"/>
<dbReference type="AlphaFoldDB" id="A0A7Y9EIL2"/>
<dbReference type="SUPFAM" id="SSF52540">
    <property type="entry name" value="P-loop containing nucleoside triphosphate hydrolases"/>
    <property type="match status" value="1"/>
</dbReference>
<evidence type="ECO:0000256" key="4">
    <source>
        <dbReference type="SAM" id="Coils"/>
    </source>
</evidence>
<dbReference type="PANTHER" id="PTHR32114:SF2">
    <property type="entry name" value="ABC TRANSPORTER ABCH.3"/>
    <property type="match status" value="1"/>
</dbReference>
<accession>A0A7Y9EIL2</accession>
<evidence type="ECO:0000259" key="5">
    <source>
        <dbReference type="Pfam" id="PF13476"/>
    </source>
</evidence>
<gene>
    <name evidence="6" type="ORF">BJY14_004448</name>
</gene>
<dbReference type="RefSeq" id="WP_179845373.1">
    <property type="nucleotide sequence ID" value="NZ_JACCBA010000001.1"/>
</dbReference>
<dbReference type="InterPro" id="IPR027417">
    <property type="entry name" value="P-loop_NTPase"/>
</dbReference>
<evidence type="ECO:0000256" key="1">
    <source>
        <dbReference type="ARBA" id="ARBA00006930"/>
    </source>
</evidence>
<evidence type="ECO:0000313" key="7">
    <source>
        <dbReference type="Proteomes" id="UP000529783"/>
    </source>
</evidence>
<feature type="domain" description="Rad50/SbcC-type AAA" evidence="5">
    <location>
        <begin position="5"/>
        <end position="237"/>
    </location>
</feature>
<dbReference type="Pfam" id="PF13476">
    <property type="entry name" value="AAA_23"/>
    <property type="match status" value="1"/>
</dbReference>
<dbReference type="GO" id="GO:0016887">
    <property type="term" value="F:ATP hydrolysis activity"/>
    <property type="evidence" value="ECO:0007669"/>
    <property type="project" value="InterPro"/>
</dbReference>
<organism evidence="6 7">
    <name type="scientific">Actinomadura luteofluorescens</name>
    <dbReference type="NCBI Taxonomy" id="46163"/>
    <lineage>
        <taxon>Bacteria</taxon>
        <taxon>Bacillati</taxon>
        <taxon>Actinomycetota</taxon>
        <taxon>Actinomycetes</taxon>
        <taxon>Streptosporangiales</taxon>
        <taxon>Thermomonosporaceae</taxon>
        <taxon>Actinomadura</taxon>
    </lineage>
</organism>
<protein>
    <recommendedName>
        <fullName evidence="3">Nuclease SbcCD subunit C</fullName>
    </recommendedName>
</protein>
<sequence length="697" mass="78103">MKLRKLELKNFRQFQGTTELEFASDETHNVTLVFGANGSGKTTLLNSLTWVLYGELSRDFLFHDRLINEQTWAEARVGETVAAEVRLVFEHEDAEYTLVRGVTAQKSTLESKQTSPATSVHLNVIDSSGRSREIKAPDDFVNSLLPKKLHHFFFLNGERFEHLHSDNAYEDIESAIKTLLGIEIIERAIRHLPEVERTLREEHSAIGGADVQALNSDIFQAEATIESALKAIEGIEKEQEARDERIEAIDGRLRELDATKELQRRRDSAEVARKKAVSDIERARDHLASEIADLGFMAFIRPLVSRTLGVYEDLRVKGEVPRRIKSQFIDDLLDAGKCICGTDLSTDGPCRESVLQWKDRAGLPGVDESWLDLCARVKAMPGDIERLAGRLDSLDELIIRARVARDQADEELSAVSAKLESVGEEDIAELESKRRKLVHEKKQWDEQIGVHRKEISASEETIAARKKALEKAAADNKKAAVAKRRVDVVEAVLELLVDLRTLRVEEVRRELDARIRDTFEGIIYQDYTTTLTEHFKLVLQKTVDGRRIPVARSTGQGQILVLAFVGALAAMARERAVTKPKSPTQMLNLPSGGIFPFVSDAVFGTLEDTYRKEIASVLPRLAPQVVIFVSKAQGLGVVENELRPRVGHEYIIQTQTPKQSAKPERIDLGGRSFSFVDVRPGESELSKLVAVRGDDDE</sequence>
<keyword evidence="7" id="KW-1185">Reference proteome</keyword>
<name>A0A7Y9EIL2_9ACTN</name>
<keyword evidence="4" id="KW-0175">Coiled coil</keyword>
<comment type="caution">
    <text evidence="6">The sequence shown here is derived from an EMBL/GenBank/DDBJ whole genome shotgun (WGS) entry which is preliminary data.</text>
</comment>
<dbReference type="Proteomes" id="UP000529783">
    <property type="component" value="Unassembled WGS sequence"/>
</dbReference>
<comment type="subunit">
    <text evidence="2">Heterodimer of SbcC and SbcD.</text>
</comment>
<dbReference type="PANTHER" id="PTHR32114">
    <property type="entry name" value="ABC TRANSPORTER ABCH.3"/>
    <property type="match status" value="1"/>
</dbReference>
<evidence type="ECO:0000256" key="3">
    <source>
        <dbReference type="ARBA" id="ARBA00013368"/>
    </source>
</evidence>
<reference evidence="6 7" key="1">
    <citation type="submission" date="2020-07" db="EMBL/GenBank/DDBJ databases">
        <title>Sequencing the genomes of 1000 actinobacteria strains.</title>
        <authorList>
            <person name="Klenk H.-P."/>
        </authorList>
    </citation>
    <scope>NUCLEOTIDE SEQUENCE [LARGE SCALE GENOMIC DNA]</scope>
    <source>
        <strain evidence="6 7">DSM 40398</strain>
    </source>
</reference>
<dbReference type="Gene3D" id="3.40.50.300">
    <property type="entry name" value="P-loop containing nucleotide triphosphate hydrolases"/>
    <property type="match status" value="2"/>
</dbReference>